<dbReference type="EMBL" id="JXKM01000017">
    <property type="protein sequence ID" value="OJG33739.1"/>
    <property type="molecule type" value="Genomic_DNA"/>
</dbReference>
<comment type="caution">
    <text evidence="1">The sequence shown here is derived from an EMBL/GenBank/DDBJ whole genome shotgun (WGS) entry which is preliminary data.</text>
</comment>
<sequence>MLYHLSFFKRNKGKYSVPLFLNSSDCEIEYDAISNAQSNFKVGKQELPALIGDFVLVKEFITGRFAYFGIIQSIENKEFGACQIFSLIDFDFAATRVSGKSFEEHFKTLVINNLINDPTKGIPHLLINVRTNTEHLYQPSDPPTVTNLMKYYFNAFKKYNIIWRFVEIDREGNLVTELVRIESRLKIKDNISDFSDWDVSVRTANTDNENKLLIVNKNTTSSENPMILATYFLTNNNELTTNNNHRSIEIPTRTKVFIYDTEQEDKPTYENVAKSELSGNAYSHEISFKVRKISTVLSTENIYLGLLANLTIENQTFESVLTYFRFEEDLIELKFGNIRSRLTEYIDE</sequence>
<proteinExistence type="predicted"/>
<evidence type="ECO:0000313" key="2">
    <source>
        <dbReference type="Proteomes" id="UP000183700"/>
    </source>
</evidence>
<dbReference type="Proteomes" id="UP000183700">
    <property type="component" value="Unassembled WGS sequence"/>
</dbReference>
<protein>
    <submittedName>
        <fullName evidence="1">Uncharacterized protein</fullName>
    </submittedName>
</protein>
<name>A0A1L8SNR8_9ENTE</name>
<dbReference type="AlphaFoldDB" id="A0A1L8SNR8"/>
<accession>A0A1L8SNR8</accession>
<reference evidence="1 2" key="1">
    <citation type="submission" date="2014-12" db="EMBL/GenBank/DDBJ databases">
        <title>Draft genome sequences of 29 type strains of Enterococci.</title>
        <authorList>
            <person name="Zhong Z."/>
            <person name="Sun Z."/>
            <person name="Liu W."/>
            <person name="Zhang W."/>
            <person name="Zhang H."/>
        </authorList>
    </citation>
    <scope>NUCLEOTIDE SEQUENCE [LARGE SCALE GENOMIC DNA]</scope>
    <source>
        <strain evidence="1 2">DSM 22802</strain>
    </source>
</reference>
<gene>
    <name evidence="1" type="ORF">RV00_GL000993</name>
</gene>
<evidence type="ECO:0000313" key="1">
    <source>
        <dbReference type="EMBL" id="OJG33739.1"/>
    </source>
</evidence>
<keyword evidence="2" id="KW-1185">Reference proteome</keyword>
<organism evidence="1 2">
    <name type="scientific">Enterococcus devriesei</name>
    <dbReference type="NCBI Taxonomy" id="319970"/>
    <lineage>
        <taxon>Bacteria</taxon>
        <taxon>Bacillati</taxon>
        <taxon>Bacillota</taxon>
        <taxon>Bacilli</taxon>
        <taxon>Lactobacillales</taxon>
        <taxon>Enterococcaceae</taxon>
        <taxon>Enterococcus</taxon>
    </lineage>
</organism>
<dbReference type="STRING" id="319970.RV00_GL000993"/>